<comment type="caution">
    <text evidence="1">The sequence shown here is derived from an EMBL/GenBank/DDBJ whole genome shotgun (WGS) entry which is preliminary data.</text>
</comment>
<dbReference type="InterPro" id="IPR011335">
    <property type="entry name" value="Restrct_endonuc-II-like"/>
</dbReference>
<organism evidence="1 2">
    <name type="scientific">Empedobacter falsenii</name>
    <dbReference type="NCBI Taxonomy" id="343874"/>
    <lineage>
        <taxon>Bacteria</taxon>
        <taxon>Pseudomonadati</taxon>
        <taxon>Bacteroidota</taxon>
        <taxon>Flavobacteriia</taxon>
        <taxon>Flavobacteriales</taxon>
        <taxon>Weeksellaceae</taxon>
        <taxon>Empedobacter</taxon>
    </lineage>
</organism>
<evidence type="ECO:0000313" key="1">
    <source>
        <dbReference type="EMBL" id="RRT87418.1"/>
    </source>
</evidence>
<dbReference type="EMBL" id="RHPO01000056">
    <property type="protein sequence ID" value="RRT87418.1"/>
    <property type="molecule type" value="Genomic_DNA"/>
</dbReference>
<name>A0A3R8TJ89_9FLAO</name>
<proteinExistence type="predicted"/>
<accession>A0A3R8TJ89</accession>
<reference evidence="1 2" key="1">
    <citation type="submission" date="2018-10" db="EMBL/GenBank/DDBJ databases">
        <title>Transmission dynamics of multidrug resistant bacteria on intensive care unit surfaces.</title>
        <authorList>
            <person name="D'Souza A.W."/>
            <person name="Potter R.F."/>
            <person name="Wallace M."/>
            <person name="Shupe A."/>
            <person name="Patel S."/>
            <person name="Sun S."/>
            <person name="Gul D."/>
            <person name="Kwon J.H."/>
            <person name="Andleeb S."/>
            <person name="Burnham C.-A.D."/>
            <person name="Dantas G."/>
        </authorList>
    </citation>
    <scope>NUCLEOTIDE SEQUENCE [LARGE SCALE GENOMIC DNA]</scope>
    <source>
        <strain evidence="1 2">WF_348</strain>
    </source>
</reference>
<protein>
    <submittedName>
        <fullName evidence="1">Uncharacterized protein</fullName>
    </submittedName>
</protein>
<sequence>MTIENYILKNGPTLSGKIIEFYKNSGASDEAIRKRISRLGNTILKIKGFFKNNQTFLYHKDQYNKDIFYTSLLLSMKTDAKKYYSIIIALDYHKGYMKKDNLASYSFSPIKNLKTHKSFSNVINDLIKLNIIYEEDEYYTLSPLFSESSSNNFNYYKAIELSEDLLANHFFNYTRSIGLISYNKGKFHSEFCKFQFGFTAPSYISGILKNDKTLQPAFILADFLIGSNNNESSIDFFIQKIKIIKSQTKNNFIPFLITNVVTTEALKKLKENGIIIGFVDKIFGNEYTTLLESLISIVTNAGAVLKSHPEAYLDLLNQLNKLTEGKTNNLRGDLFELAVGYYYSNYCQSLTIGKKANYNGNFKDIDVYAVFQEKLIICECKAYKAKIDLKKIEDWISNKIPFIYKSIKQNDNDKTVIFEFWSTSGFTDEAIKLLEEKKKSIKKYEINFYSEKDILKKAEASKTKKITEIMKEYFVNQNV</sequence>
<dbReference type="RefSeq" id="WP_125350759.1">
    <property type="nucleotide sequence ID" value="NZ_RHPN01000058.1"/>
</dbReference>
<dbReference type="Proteomes" id="UP000267844">
    <property type="component" value="Unassembled WGS sequence"/>
</dbReference>
<dbReference type="AlphaFoldDB" id="A0A3R8TJ89"/>
<dbReference type="SUPFAM" id="SSF52980">
    <property type="entry name" value="Restriction endonuclease-like"/>
    <property type="match status" value="1"/>
</dbReference>
<evidence type="ECO:0000313" key="2">
    <source>
        <dbReference type="Proteomes" id="UP000267844"/>
    </source>
</evidence>
<gene>
    <name evidence="1" type="ORF">EGI89_14760</name>
</gene>